<comment type="caution">
    <text evidence="2">The sequence shown here is derived from an EMBL/GenBank/DDBJ whole genome shotgun (WGS) entry which is preliminary data.</text>
</comment>
<keyword evidence="3" id="KW-1185">Reference proteome</keyword>
<proteinExistence type="predicted"/>
<dbReference type="AlphaFoldDB" id="A0A565ASX0"/>
<evidence type="ECO:0000256" key="1">
    <source>
        <dbReference type="SAM" id="MobiDB-lite"/>
    </source>
</evidence>
<reference evidence="2" key="1">
    <citation type="submission" date="2019-07" db="EMBL/GenBank/DDBJ databases">
        <authorList>
            <person name="Dittberner H."/>
        </authorList>
    </citation>
    <scope>NUCLEOTIDE SEQUENCE [LARGE SCALE GENOMIC DNA]</scope>
</reference>
<dbReference type="OrthoDB" id="10569253at2759"/>
<accession>A0A565ASX0</accession>
<evidence type="ECO:0008006" key="4">
    <source>
        <dbReference type="Google" id="ProtNLM"/>
    </source>
</evidence>
<evidence type="ECO:0000313" key="3">
    <source>
        <dbReference type="Proteomes" id="UP000489600"/>
    </source>
</evidence>
<protein>
    <recommendedName>
        <fullName evidence="4">Retrotransposon gag domain-containing protein</fullName>
    </recommendedName>
</protein>
<dbReference type="EMBL" id="CABITT030000001">
    <property type="protein sequence ID" value="VVA92498.1"/>
    <property type="molecule type" value="Genomic_DNA"/>
</dbReference>
<gene>
    <name evidence="2" type="ORF">ANE_LOCUS2943</name>
</gene>
<organism evidence="2 3">
    <name type="scientific">Arabis nemorensis</name>
    <dbReference type="NCBI Taxonomy" id="586526"/>
    <lineage>
        <taxon>Eukaryota</taxon>
        <taxon>Viridiplantae</taxon>
        <taxon>Streptophyta</taxon>
        <taxon>Embryophyta</taxon>
        <taxon>Tracheophyta</taxon>
        <taxon>Spermatophyta</taxon>
        <taxon>Magnoliopsida</taxon>
        <taxon>eudicotyledons</taxon>
        <taxon>Gunneridae</taxon>
        <taxon>Pentapetalae</taxon>
        <taxon>rosids</taxon>
        <taxon>malvids</taxon>
        <taxon>Brassicales</taxon>
        <taxon>Brassicaceae</taxon>
        <taxon>Arabideae</taxon>
        <taxon>Arabis</taxon>
    </lineage>
</organism>
<sequence length="171" mass="20313">MTHWEERFGRLTQGMRPMGEYHREFMLLRDAVKCTLDLDMLARKFWDGVRAEIREALDIRLYPTIHRLASDAALLENTEDVYEPARGEEMPTGRRITRSANIDIPIPPVQWMEAFNDVNYIRMRREWLDAYRRQADLIIKQEPREVEDEGGNGWLVESQDESDEWSREKGE</sequence>
<dbReference type="Proteomes" id="UP000489600">
    <property type="component" value="Unassembled WGS sequence"/>
</dbReference>
<name>A0A565ASX0_9BRAS</name>
<evidence type="ECO:0000313" key="2">
    <source>
        <dbReference type="EMBL" id="VVA92498.1"/>
    </source>
</evidence>
<feature type="region of interest" description="Disordered" evidence="1">
    <location>
        <begin position="142"/>
        <end position="171"/>
    </location>
</feature>